<dbReference type="AlphaFoldDB" id="A0A0N4X6N1"/>
<keyword evidence="2" id="KW-1185">Reference proteome</keyword>
<reference evidence="1 2" key="2">
    <citation type="submission" date="2018-11" db="EMBL/GenBank/DDBJ databases">
        <authorList>
            <consortium name="Pathogen Informatics"/>
        </authorList>
    </citation>
    <scope>NUCLEOTIDE SEQUENCE [LARGE SCALE GENOMIC DNA]</scope>
    <source>
        <strain evidence="1 2">MHpl1</strain>
    </source>
</reference>
<dbReference type="Proteomes" id="UP000268014">
    <property type="component" value="Unassembled WGS sequence"/>
</dbReference>
<protein>
    <submittedName>
        <fullName evidence="3">Metallothionein</fullName>
    </submittedName>
</protein>
<accession>A0A0N4X6N1</accession>
<gene>
    <name evidence="1" type="ORF">HPLM_LOCUS20015</name>
</gene>
<evidence type="ECO:0000313" key="1">
    <source>
        <dbReference type="EMBL" id="VDO80897.1"/>
    </source>
</evidence>
<evidence type="ECO:0000313" key="3">
    <source>
        <dbReference type="WBParaSite" id="HPLM_0002002301-mRNA-1"/>
    </source>
</evidence>
<name>A0A0N4X6N1_HAEPC</name>
<evidence type="ECO:0000313" key="2">
    <source>
        <dbReference type="Proteomes" id="UP000268014"/>
    </source>
</evidence>
<dbReference type="EMBL" id="UZAF01021778">
    <property type="protein sequence ID" value="VDO80897.1"/>
    <property type="molecule type" value="Genomic_DNA"/>
</dbReference>
<organism evidence="3">
    <name type="scientific">Haemonchus placei</name>
    <name type="common">Barber's pole worm</name>
    <dbReference type="NCBI Taxonomy" id="6290"/>
    <lineage>
        <taxon>Eukaryota</taxon>
        <taxon>Metazoa</taxon>
        <taxon>Ecdysozoa</taxon>
        <taxon>Nematoda</taxon>
        <taxon>Chromadorea</taxon>
        <taxon>Rhabditida</taxon>
        <taxon>Rhabditina</taxon>
        <taxon>Rhabditomorpha</taxon>
        <taxon>Strongyloidea</taxon>
        <taxon>Trichostrongylidae</taxon>
        <taxon>Haemonchus</taxon>
    </lineage>
</organism>
<reference evidence="3" key="1">
    <citation type="submission" date="2017-02" db="UniProtKB">
        <authorList>
            <consortium name="WormBaseParasite"/>
        </authorList>
    </citation>
    <scope>IDENTIFICATION</scope>
</reference>
<dbReference type="WBParaSite" id="HPLM_0002002301-mRNA-1">
    <property type="protein sequence ID" value="HPLM_0002002301-mRNA-1"/>
    <property type="gene ID" value="HPLM_0002002301"/>
</dbReference>
<proteinExistence type="predicted"/>
<dbReference type="OrthoDB" id="5952164at2759"/>
<sequence>MLEKGENSCSCVRGNCACCADIKIPEFHHDSKFSC</sequence>